<evidence type="ECO:0000256" key="4">
    <source>
        <dbReference type="ARBA" id="ARBA00022801"/>
    </source>
</evidence>
<comment type="similarity">
    <text evidence="2">Belongs to the Nudix hydrolase family.</text>
</comment>
<feature type="domain" description="Nudix hydrolase" evidence="6">
    <location>
        <begin position="1"/>
        <end position="128"/>
    </location>
</feature>
<dbReference type="Pfam" id="PF00293">
    <property type="entry name" value="NUDIX"/>
    <property type="match status" value="2"/>
</dbReference>
<evidence type="ECO:0000256" key="3">
    <source>
        <dbReference type="ARBA" id="ARBA00022723"/>
    </source>
</evidence>
<protein>
    <submittedName>
        <fullName evidence="7">NUDIX domain-containing protein</fullName>
    </submittedName>
</protein>
<dbReference type="PANTHER" id="PTHR43758:SF2">
    <property type="entry name" value="OXIDIZED PURINE NUCLEOSIDE TRIPHOSPHATE HYDROLASE"/>
    <property type="match status" value="1"/>
</dbReference>
<organism evidence="7 8">
    <name type="scientific">Candidatus Copromonas faecavium</name>
    <name type="common">nom. illeg.</name>
    <dbReference type="NCBI Taxonomy" id="2840740"/>
    <lineage>
        <taxon>Bacteria</taxon>
        <taxon>Bacillati</taxon>
        <taxon>Bacillota</taxon>
        <taxon>Clostridia</taxon>
        <taxon>Lachnospirales</taxon>
        <taxon>Lachnospiraceae</taxon>
        <taxon>Candidatus Copromonas (nom. illeg.)</taxon>
    </lineage>
</organism>
<dbReference type="PRINTS" id="PR01402">
    <property type="entry name" value="MUTATORMUTX"/>
</dbReference>
<dbReference type="GO" id="GO:0046872">
    <property type="term" value="F:metal ion binding"/>
    <property type="evidence" value="ECO:0007669"/>
    <property type="project" value="UniProtKB-KW"/>
</dbReference>
<accession>A0A9D1A5G9</accession>
<dbReference type="CDD" id="cd18886">
    <property type="entry name" value="NUDIX_MutT_Nudt1"/>
    <property type="match status" value="1"/>
</dbReference>
<evidence type="ECO:0000313" key="7">
    <source>
        <dbReference type="EMBL" id="HIR06441.1"/>
    </source>
</evidence>
<keyword evidence="5" id="KW-0460">Magnesium</keyword>
<dbReference type="InterPro" id="IPR020084">
    <property type="entry name" value="NUDIX_hydrolase_CS"/>
</dbReference>
<keyword evidence="4" id="KW-0378">Hydrolase</keyword>
<dbReference type="EMBL" id="DVGC01000061">
    <property type="protein sequence ID" value="HIR06441.1"/>
    <property type="molecule type" value="Genomic_DNA"/>
</dbReference>
<dbReference type="PROSITE" id="PS00893">
    <property type="entry name" value="NUDIX_BOX"/>
    <property type="match status" value="1"/>
</dbReference>
<dbReference type="GO" id="GO:0005737">
    <property type="term" value="C:cytoplasm"/>
    <property type="evidence" value="ECO:0007669"/>
    <property type="project" value="TreeGrafter"/>
</dbReference>
<keyword evidence="3" id="KW-0479">Metal-binding</keyword>
<reference evidence="7" key="2">
    <citation type="journal article" date="2021" name="PeerJ">
        <title>Extensive microbial diversity within the chicken gut microbiome revealed by metagenomics and culture.</title>
        <authorList>
            <person name="Gilroy R."/>
            <person name="Ravi A."/>
            <person name="Getino M."/>
            <person name="Pursley I."/>
            <person name="Horton D.L."/>
            <person name="Alikhan N.F."/>
            <person name="Baker D."/>
            <person name="Gharbi K."/>
            <person name="Hall N."/>
            <person name="Watson M."/>
            <person name="Adriaenssens E.M."/>
            <person name="Foster-Nyarko E."/>
            <person name="Jarju S."/>
            <person name="Secka A."/>
            <person name="Antonio M."/>
            <person name="Oren A."/>
            <person name="Chaudhuri R.R."/>
            <person name="La Ragione R."/>
            <person name="Hildebrand F."/>
            <person name="Pallen M.J."/>
        </authorList>
    </citation>
    <scope>NUCLEOTIDE SEQUENCE</scope>
    <source>
        <strain evidence="7">CHK180-2868</strain>
    </source>
</reference>
<proteinExistence type="inferred from homology"/>
<dbReference type="PANTHER" id="PTHR43758">
    <property type="entry name" value="7,8-DIHYDRO-8-OXOGUANINE TRIPHOSPHATASE"/>
    <property type="match status" value="1"/>
</dbReference>
<reference evidence="7" key="1">
    <citation type="submission" date="2020-10" db="EMBL/GenBank/DDBJ databases">
        <authorList>
            <person name="Gilroy R."/>
        </authorList>
    </citation>
    <scope>NUCLEOTIDE SEQUENCE</scope>
    <source>
        <strain evidence="7">CHK180-2868</strain>
    </source>
</reference>
<dbReference type="AlphaFoldDB" id="A0A9D1A5G9"/>
<comment type="caution">
    <text evidence="7">The sequence shown here is derived from an EMBL/GenBank/DDBJ whole genome shotgun (WGS) entry which is preliminary data.</text>
</comment>
<dbReference type="GO" id="GO:0008413">
    <property type="term" value="F:8-oxo-7,8-dihydroguanosine triphosphate pyrophosphatase activity"/>
    <property type="evidence" value="ECO:0007669"/>
    <property type="project" value="InterPro"/>
</dbReference>
<evidence type="ECO:0000256" key="1">
    <source>
        <dbReference type="ARBA" id="ARBA00001946"/>
    </source>
</evidence>
<evidence type="ECO:0000256" key="2">
    <source>
        <dbReference type="ARBA" id="ARBA00005582"/>
    </source>
</evidence>
<dbReference type="PROSITE" id="PS51462">
    <property type="entry name" value="NUDIX"/>
    <property type="match status" value="2"/>
</dbReference>
<dbReference type="GO" id="GO:0006281">
    <property type="term" value="P:DNA repair"/>
    <property type="evidence" value="ECO:0007669"/>
    <property type="project" value="InterPro"/>
</dbReference>
<evidence type="ECO:0000256" key="5">
    <source>
        <dbReference type="ARBA" id="ARBA00022842"/>
    </source>
</evidence>
<comment type="cofactor">
    <cofactor evidence="1">
        <name>Mg(2+)</name>
        <dbReference type="ChEBI" id="CHEBI:18420"/>
    </cofactor>
</comment>
<dbReference type="InterPro" id="IPR015797">
    <property type="entry name" value="NUDIX_hydrolase-like_dom_sf"/>
</dbReference>
<dbReference type="SUPFAM" id="SSF55811">
    <property type="entry name" value="Nudix"/>
    <property type="match status" value="2"/>
</dbReference>
<dbReference type="Proteomes" id="UP000824250">
    <property type="component" value="Unassembled WGS sequence"/>
</dbReference>
<dbReference type="InterPro" id="IPR000086">
    <property type="entry name" value="NUDIX_hydrolase_dom"/>
</dbReference>
<sequence length="340" mass="39368">MKLTTLCYLEREDCYLMLHRVSKKNDVNRDKWIGIGGKFEPGESPEDCLLREAYEETGYRLTDYKLRGIVTFLFNENDAEYMFLYTATGFEGTPVSCDEGELEWVPKGSIDGLYLWEGDRIFFELLKSGAPFFSLKLRYQDDLLTEAALDGKPLDLLDVLDEKGNPSGLVRERTLVHLRGDFHRTVRVWIYRKREDRKVEILLQKRSREKDTYPGCYDTSSAGHVLAGDEYFASACRELWEELGIKAGEGELRLLGFYDEKYVTPWGENLFKNHERNAVYLYEGEVDGAALRIQKEEVDSVCWMELSRALSEVRAKNPEFCVPEEELLLLERAFSERACS</sequence>
<dbReference type="Gene3D" id="3.90.79.10">
    <property type="entry name" value="Nucleoside Triphosphate Pyrophosphohydrolase"/>
    <property type="match status" value="2"/>
</dbReference>
<name>A0A9D1A5G9_9FIRM</name>
<feature type="domain" description="Nudix hydrolase" evidence="6">
    <location>
        <begin position="181"/>
        <end position="328"/>
    </location>
</feature>
<evidence type="ECO:0000313" key="8">
    <source>
        <dbReference type="Proteomes" id="UP000824250"/>
    </source>
</evidence>
<gene>
    <name evidence="7" type="ORF">IAB28_10845</name>
</gene>
<dbReference type="InterPro" id="IPR003562">
    <property type="entry name" value="Mutator_MutX_prot"/>
</dbReference>
<dbReference type="CDD" id="cd04692">
    <property type="entry name" value="NUDIX_Hydrolase"/>
    <property type="match status" value="1"/>
</dbReference>
<evidence type="ECO:0000259" key="6">
    <source>
        <dbReference type="PROSITE" id="PS51462"/>
    </source>
</evidence>